<keyword evidence="2 7" id="KW-0808">Transferase</keyword>
<keyword evidence="7" id="KW-0423">Lactose metabolism</keyword>
<evidence type="ECO:0000256" key="4">
    <source>
        <dbReference type="ARBA" id="ARBA00022777"/>
    </source>
</evidence>
<dbReference type="EMBL" id="DF977000">
    <property type="protein sequence ID" value="GAQ24926.1"/>
    <property type="molecule type" value="Genomic_DNA"/>
</dbReference>
<feature type="domain" description="Carbohydrate kinase PfkB" evidence="9">
    <location>
        <begin position="14"/>
        <end position="294"/>
    </location>
</feature>
<evidence type="ECO:0000256" key="6">
    <source>
        <dbReference type="ARBA" id="ARBA00047745"/>
    </source>
</evidence>
<dbReference type="PANTHER" id="PTHR46566:SF1">
    <property type="entry name" value="1-PHOSPHOFRUCTOKINASE"/>
    <property type="match status" value="1"/>
</dbReference>
<reference evidence="10" key="1">
    <citation type="journal article" date="2016" name="Genome Announc.">
        <title>Draft Genome Sequence of the Syntrophic Lactate-Degrading Bacterium Tepidanaerobacter syntrophicus JLT.</title>
        <authorList>
            <person name="Matsuura N."/>
            <person name="Ohashi A."/>
            <person name="Tourlousse D.M."/>
            <person name="Sekiguchi Y."/>
        </authorList>
    </citation>
    <scope>NUCLEOTIDE SEQUENCE [LARGE SCALE GENOMIC DNA]</scope>
    <source>
        <strain evidence="10">JL</strain>
    </source>
</reference>
<dbReference type="PIRSF" id="PIRSF000535">
    <property type="entry name" value="1PFK/6PFK/LacC"/>
    <property type="match status" value="1"/>
</dbReference>
<dbReference type="GO" id="GO:0005988">
    <property type="term" value="P:lactose metabolic process"/>
    <property type="evidence" value="ECO:0007669"/>
    <property type="project" value="UniProtKB-KW"/>
</dbReference>
<organism evidence="10">
    <name type="scientific">Tepidanaerobacter syntrophicus</name>
    <dbReference type="NCBI Taxonomy" id="224999"/>
    <lineage>
        <taxon>Bacteria</taxon>
        <taxon>Bacillati</taxon>
        <taxon>Bacillota</taxon>
        <taxon>Clostridia</taxon>
        <taxon>Thermosediminibacterales</taxon>
        <taxon>Tepidanaerobacteraceae</taxon>
        <taxon>Tepidanaerobacter</taxon>
    </lineage>
</organism>
<dbReference type="Gene3D" id="3.40.1190.20">
    <property type="match status" value="1"/>
</dbReference>
<dbReference type="STRING" id="224999.GCA_001485475_00935"/>
<evidence type="ECO:0000259" key="9">
    <source>
        <dbReference type="Pfam" id="PF00294"/>
    </source>
</evidence>
<comment type="similarity">
    <text evidence="1">Belongs to the carbohydrate kinase pfkB family.</text>
</comment>
<dbReference type="InterPro" id="IPR002173">
    <property type="entry name" value="Carboh/pur_kinase_PfkB_CS"/>
</dbReference>
<keyword evidence="5 7" id="KW-0067">ATP-binding</keyword>
<dbReference type="PANTHER" id="PTHR46566">
    <property type="entry name" value="1-PHOSPHOFRUCTOKINASE-RELATED"/>
    <property type="match status" value="1"/>
</dbReference>
<evidence type="ECO:0000313" key="11">
    <source>
        <dbReference type="Proteomes" id="UP000062160"/>
    </source>
</evidence>
<proteinExistence type="inferred from homology"/>
<evidence type="ECO:0000313" key="10">
    <source>
        <dbReference type="EMBL" id="GAQ24926.1"/>
    </source>
</evidence>
<dbReference type="GO" id="GO:0008662">
    <property type="term" value="F:1-phosphofructokinase activity"/>
    <property type="evidence" value="ECO:0007669"/>
    <property type="project" value="UniProtKB-UniRule"/>
</dbReference>
<keyword evidence="3 7" id="KW-0547">Nucleotide-binding</keyword>
<dbReference type="EC" id="2.7.1.144" evidence="7"/>
<dbReference type="CDD" id="cd01164">
    <property type="entry name" value="FruK_PfkB_like"/>
    <property type="match status" value="1"/>
</dbReference>
<dbReference type="InterPro" id="IPR017583">
    <property type="entry name" value="Tagatose/fructose_Pkinase"/>
</dbReference>
<dbReference type="FunFam" id="3.40.1190.20:FF:000001">
    <property type="entry name" value="Phosphofructokinase"/>
    <property type="match status" value="1"/>
</dbReference>
<dbReference type="InterPro" id="IPR029056">
    <property type="entry name" value="Ribokinase-like"/>
</dbReference>
<comment type="pathway">
    <text evidence="7">Carbohydrate metabolism; D-tagatose 6-phosphate degradation; D-glyceraldehyde 3-phosphate and glycerone phosphate from D-tagatose 6-phosphate: step 1/2.</text>
</comment>
<comment type="catalytic activity">
    <reaction evidence="7">
        <text>D-tagatofuranose 6-phosphate + ATP = D-tagatofuranose 1,6-bisphosphate + ADP + H(+)</text>
        <dbReference type="Rhea" id="RHEA:12420"/>
        <dbReference type="ChEBI" id="CHEBI:15378"/>
        <dbReference type="ChEBI" id="CHEBI:30616"/>
        <dbReference type="ChEBI" id="CHEBI:58694"/>
        <dbReference type="ChEBI" id="CHEBI:58695"/>
        <dbReference type="ChEBI" id="CHEBI:456216"/>
        <dbReference type="EC" id="2.7.1.144"/>
    </reaction>
</comment>
<dbReference type="NCBIfam" id="TIGR03828">
    <property type="entry name" value="pfkB"/>
    <property type="match status" value="1"/>
</dbReference>
<dbReference type="GO" id="GO:0005829">
    <property type="term" value="C:cytosol"/>
    <property type="evidence" value="ECO:0007669"/>
    <property type="project" value="TreeGrafter"/>
</dbReference>
<sequence length="313" mass="34013">MQMVITVTLNPALDRTLNVDNFTIGTVNRVVGARYDIGGKGINVSKVLKNFNIDSLCLGFLGGIWEGYFLQELKRRNISSNFTHIDEDTRTNTKVVDAIKGTFTDINEAGPEIKKSELEKFMYTFENSCKNGDIVILSGGVSPSVPCDIYGKLIKIAKEKGATTILDAEEELLKEGVKAKPDIIKPNIHELTKLMNLDDGSDDAIIKAGKKLVGYGIKKVLVSLGERGAIYVTENGVYKCDGLKVPVKSTVGAGDSMVAALAYSLINDFSDEYTLKFANACGAATVMLEGTEACTLEQVKDLVDNVFIKGENY</sequence>
<comment type="similarity">
    <text evidence="7">Belongs to the carbohydrate kinase PfkB family. LacC subfamily.</text>
</comment>
<comment type="function">
    <text evidence="8">Catalyzes the ATP-dependent phosphorylation of fructose-l-phosphate to fructose-l,6-bisphosphate.</text>
</comment>
<dbReference type="GO" id="GO:0009024">
    <property type="term" value="F:tagatose-6-phosphate kinase activity"/>
    <property type="evidence" value="ECO:0007669"/>
    <property type="project" value="UniProtKB-EC"/>
</dbReference>
<evidence type="ECO:0000256" key="5">
    <source>
        <dbReference type="ARBA" id="ARBA00022840"/>
    </source>
</evidence>
<gene>
    <name evidence="10" type="ORF">TSYNT_6311</name>
</gene>
<evidence type="ECO:0000256" key="2">
    <source>
        <dbReference type="ARBA" id="ARBA00022679"/>
    </source>
</evidence>
<dbReference type="Pfam" id="PF00294">
    <property type="entry name" value="PfkB"/>
    <property type="match status" value="1"/>
</dbReference>
<evidence type="ECO:0000256" key="1">
    <source>
        <dbReference type="ARBA" id="ARBA00005380"/>
    </source>
</evidence>
<dbReference type="InterPro" id="IPR022463">
    <property type="entry name" value="1-PFruKinase"/>
</dbReference>
<keyword evidence="4 8" id="KW-0418">Kinase</keyword>
<evidence type="ECO:0000256" key="8">
    <source>
        <dbReference type="RuleBase" id="RU369061"/>
    </source>
</evidence>
<dbReference type="UniPathway" id="UPA00704">
    <property type="reaction ID" value="UER00715"/>
</dbReference>
<dbReference type="GO" id="GO:2001059">
    <property type="term" value="P:D-tagatose 6-phosphate catabolic process"/>
    <property type="evidence" value="ECO:0007669"/>
    <property type="project" value="UniProtKB-UniPathway"/>
</dbReference>
<dbReference type="GO" id="GO:0005524">
    <property type="term" value="F:ATP binding"/>
    <property type="evidence" value="ECO:0007669"/>
    <property type="project" value="UniProtKB-UniRule"/>
</dbReference>
<dbReference type="GO" id="GO:0044281">
    <property type="term" value="P:small molecule metabolic process"/>
    <property type="evidence" value="ECO:0007669"/>
    <property type="project" value="UniProtKB-ARBA"/>
</dbReference>
<dbReference type="GO" id="GO:0016052">
    <property type="term" value="P:carbohydrate catabolic process"/>
    <property type="evidence" value="ECO:0007669"/>
    <property type="project" value="UniProtKB-ARBA"/>
</dbReference>
<evidence type="ECO:0000256" key="3">
    <source>
        <dbReference type="ARBA" id="ARBA00022741"/>
    </source>
</evidence>
<accession>A0A0U9HDV1</accession>
<dbReference type="InterPro" id="IPR011611">
    <property type="entry name" value="PfkB_dom"/>
</dbReference>
<dbReference type="NCBIfam" id="TIGR03168">
    <property type="entry name" value="1-PFK"/>
    <property type="match status" value="1"/>
</dbReference>
<dbReference type="Proteomes" id="UP000062160">
    <property type="component" value="Unassembled WGS sequence"/>
</dbReference>
<comment type="catalytic activity">
    <reaction evidence="6 8">
        <text>beta-D-fructose 1-phosphate + ATP = beta-D-fructose 1,6-bisphosphate + ADP + H(+)</text>
        <dbReference type="Rhea" id="RHEA:14213"/>
        <dbReference type="ChEBI" id="CHEBI:15378"/>
        <dbReference type="ChEBI" id="CHEBI:30616"/>
        <dbReference type="ChEBI" id="CHEBI:32966"/>
        <dbReference type="ChEBI" id="CHEBI:138881"/>
        <dbReference type="ChEBI" id="CHEBI:456216"/>
        <dbReference type="EC" id="2.7.1.56"/>
    </reaction>
</comment>
<keyword evidence="11" id="KW-1185">Reference proteome</keyword>
<dbReference type="PROSITE" id="PS00584">
    <property type="entry name" value="PFKB_KINASES_2"/>
    <property type="match status" value="1"/>
</dbReference>
<dbReference type="SUPFAM" id="SSF53613">
    <property type="entry name" value="Ribokinase-like"/>
    <property type="match status" value="1"/>
</dbReference>
<dbReference type="RefSeq" id="WP_238142633.1">
    <property type="nucleotide sequence ID" value="NZ_DF977000.1"/>
</dbReference>
<protein>
    <recommendedName>
        <fullName evidence="7">Tagatose-6-phosphate kinase</fullName>
        <ecNumber evidence="7">2.7.1.144</ecNumber>
    </recommendedName>
</protein>
<name>A0A0U9HDV1_9FIRM</name>
<dbReference type="AlphaFoldDB" id="A0A0U9HDV1"/>
<evidence type="ECO:0000256" key="7">
    <source>
        <dbReference type="PIRNR" id="PIRNR000535"/>
    </source>
</evidence>